<dbReference type="Pfam" id="PF07498">
    <property type="entry name" value="Rho_N"/>
    <property type="match status" value="1"/>
</dbReference>
<evidence type="ECO:0000256" key="1">
    <source>
        <dbReference type="SAM" id="MobiDB-lite"/>
    </source>
</evidence>
<dbReference type="Proteomes" id="UP001170954">
    <property type="component" value="Unassembled WGS sequence"/>
</dbReference>
<reference evidence="3" key="2">
    <citation type="journal article" date="2022" name="Sci. Total Environ.">
        <title>Prevalence, transmission, and molecular epidemiology of tet(X)-positive bacteria among humans, animals, and environmental niches in China: An epidemiological, and genomic-based study.</title>
        <authorList>
            <person name="Dong N."/>
            <person name="Zeng Y."/>
            <person name="Cai C."/>
            <person name="Sun C."/>
            <person name="Lu J."/>
            <person name="Liu C."/>
            <person name="Zhou H."/>
            <person name="Sun Q."/>
            <person name="Shu L."/>
            <person name="Wang H."/>
            <person name="Wang Y."/>
            <person name="Wang S."/>
            <person name="Wu C."/>
            <person name="Chan E.W."/>
            <person name="Chen G."/>
            <person name="Shen Z."/>
            <person name="Chen S."/>
            <person name="Zhang R."/>
        </authorList>
    </citation>
    <scope>NUCLEOTIDE SEQUENCE</scope>
    <source>
        <strain evidence="3">R1692</strain>
    </source>
</reference>
<proteinExistence type="predicted"/>
<feature type="region of interest" description="Disordered" evidence="1">
    <location>
        <begin position="34"/>
        <end position="54"/>
    </location>
</feature>
<evidence type="ECO:0000313" key="3">
    <source>
        <dbReference type="EMBL" id="MDM1047644.1"/>
    </source>
</evidence>
<dbReference type="InterPro" id="IPR011112">
    <property type="entry name" value="Rho-like_N"/>
</dbReference>
<dbReference type="SUPFAM" id="SSF68912">
    <property type="entry name" value="Rho N-terminal domain-like"/>
    <property type="match status" value="1"/>
</dbReference>
<keyword evidence="4" id="KW-1185">Reference proteome</keyword>
<evidence type="ECO:0000259" key="2">
    <source>
        <dbReference type="Pfam" id="PF07498"/>
    </source>
</evidence>
<feature type="domain" description="Rho termination factor-like N-terminal" evidence="2">
    <location>
        <begin position="52"/>
        <end position="79"/>
    </location>
</feature>
<organism evidence="3 4">
    <name type="scientific">Sphingobacterium hotanense</name>
    <dbReference type="NCBI Taxonomy" id="649196"/>
    <lineage>
        <taxon>Bacteria</taxon>
        <taxon>Pseudomonadati</taxon>
        <taxon>Bacteroidota</taxon>
        <taxon>Sphingobacteriia</taxon>
        <taxon>Sphingobacteriales</taxon>
        <taxon>Sphingobacteriaceae</taxon>
        <taxon>Sphingobacterium</taxon>
    </lineage>
</organism>
<dbReference type="EMBL" id="JACAGK010000010">
    <property type="protein sequence ID" value="MDM1047644.1"/>
    <property type="molecule type" value="Genomic_DNA"/>
</dbReference>
<protein>
    <submittedName>
        <fullName evidence="3">Rho termination factor N-terminal domain-containing protein</fullName>
    </submittedName>
</protein>
<comment type="caution">
    <text evidence="3">The sequence shown here is derived from an EMBL/GenBank/DDBJ whole genome shotgun (WGS) entry which is preliminary data.</text>
</comment>
<accession>A0ABT7NK90</accession>
<dbReference type="RefSeq" id="WP_149526521.1">
    <property type="nucleotide sequence ID" value="NZ_CP030848.1"/>
</dbReference>
<dbReference type="InterPro" id="IPR036269">
    <property type="entry name" value="Rho_N_sf"/>
</dbReference>
<reference evidence="3" key="1">
    <citation type="submission" date="2020-06" db="EMBL/GenBank/DDBJ databases">
        <authorList>
            <person name="Dong N."/>
        </authorList>
    </citation>
    <scope>NUCLEOTIDE SEQUENCE</scope>
    <source>
        <strain evidence="3">R1692</strain>
    </source>
</reference>
<dbReference type="InterPro" id="IPR055642">
    <property type="entry name" value="DUF7218"/>
</dbReference>
<feature type="compositionally biased region" description="Basic and acidic residues" evidence="1">
    <location>
        <begin position="39"/>
        <end position="53"/>
    </location>
</feature>
<sequence length="82" mass="9214">MPDKKNPRIKKEDTYKALKKEGMSTEKAARIANAQKAGTLDHKSEKLEDRSKTELMSQAKEIGITGRSKMSKSELISAIRNH</sequence>
<dbReference type="Gene3D" id="1.10.720.10">
    <property type="match status" value="1"/>
</dbReference>
<gene>
    <name evidence="3" type="ORF">HX018_05230</name>
</gene>
<evidence type="ECO:0000313" key="4">
    <source>
        <dbReference type="Proteomes" id="UP001170954"/>
    </source>
</evidence>
<dbReference type="Pfam" id="PF23855">
    <property type="entry name" value="DUF7218"/>
    <property type="match status" value="1"/>
</dbReference>
<name>A0ABT7NK90_9SPHI</name>